<sequence>MTKGLRQALVGIFVIFGVIVFIVLYTWLSGRISLSNTYDVKVYFEDVEGLRVGDPVLVFGIEKGKVKSMQIDGDHVRVVLAIDEDVVLPEGSRLAVRAVSYIGADKYVKVTPGKGEKIPEVYYGSGASLQLEELASQLDSLIATFGKIEIPDLDQAVRRLSDDISKNLERLSVMIRRPVDRIETMVTRLDSLSMSIRGDGTVGKLLKSDELYEEIRETNRALKALVEDINENPKKYLQIKVF</sequence>
<dbReference type="PANTHER" id="PTHR33371">
    <property type="entry name" value="INTERMEMBRANE PHOSPHOLIPID TRANSPORT SYSTEM BINDING PROTEIN MLAD-RELATED"/>
    <property type="match status" value="1"/>
</dbReference>
<organism evidence="3 4">
    <name type="scientific">candidate division WOR_3 bacterium SM1_77</name>
    <dbReference type="NCBI Taxonomy" id="1703778"/>
    <lineage>
        <taxon>Bacteria</taxon>
        <taxon>Bacteria division WOR-3</taxon>
    </lineage>
</organism>
<proteinExistence type="predicted"/>
<evidence type="ECO:0000313" key="3">
    <source>
        <dbReference type="EMBL" id="KPL13963.1"/>
    </source>
</evidence>
<feature type="domain" description="Mce/MlaD" evidence="2">
    <location>
        <begin position="36"/>
        <end position="113"/>
    </location>
</feature>
<evidence type="ECO:0000313" key="4">
    <source>
        <dbReference type="Proteomes" id="UP000050975"/>
    </source>
</evidence>
<protein>
    <recommendedName>
        <fullName evidence="2">Mce/MlaD domain-containing protein</fullName>
    </recommendedName>
</protein>
<name>A0A0S8JYQ7_UNCW3</name>
<comment type="caution">
    <text evidence="3">The sequence shown here is derived from an EMBL/GenBank/DDBJ whole genome shotgun (WGS) entry which is preliminary data.</text>
</comment>
<feature type="transmembrane region" description="Helical" evidence="1">
    <location>
        <begin position="7"/>
        <end position="28"/>
    </location>
</feature>
<dbReference type="InterPro" id="IPR003399">
    <property type="entry name" value="Mce/MlaD"/>
</dbReference>
<accession>A0A0S8JYQ7</accession>
<gene>
    <name evidence="3" type="ORF">AMJ74_04275</name>
</gene>
<dbReference type="PANTHER" id="PTHR33371:SF4">
    <property type="entry name" value="INTERMEMBRANE PHOSPHOLIPID TRANSPORT SYSTEM BINDING PROTEIN MLAD"/>
    <property type="match status" value="1"/>
</dbReference>
<dbReference type="AlphaFoldDB" id="A0A0S8JYQ7"/>
<keyword evidence="1" id="KW-0812">Transmembrane</keyword>
<dbReference type="Proteomes" id="UP000050975">
    <property type="component" value="Unassembled WGS sequence"/>
</dbReference>
<keyword evidence="1" id="KW-1133">Transmembrane helix</keyword>
<evidence type="ECO:0000259" key="2">
    <source>
        <dbReference type="Pfam" id="PF02470"/>
    </source>
</evidence>
<reference evidence="3 4" key="1">
    <citation type="journal article" date="2015" name="Microbiome">
        <title>Genomic resolution of linkages in carbon, nitrogen, and sulfur cycling among widespread estuary sediment bacteria.</title>
        <authorList>
            <person name="Baker B.J."/>
            <person name="Lazar C.S."/>
            <person name="Teske A.P."/>
            <person name="Dick G.J."/>
        </authorList>
    </citation>
    <scope>NUCLEOTIDE SEQUENCE [LARGE SCALE GENOMIC DNA]</scope>
    <source>
        <strain evidence="3">SM1_77</strain>
    </source>
</reference>
<keyword evidence="1" id="KW-0472">Membrane</keyword>
<dbReference type="InterPro" id="IPR052336">
    <property type="entry name" value="MlaD_Phospholipid_Transporter"/>
</dbReference>
<dbReference type="Pfam" id="PF02470">
    <property type="entry name" value="MlaD"/>
    <property type="match status" value="1"/>
</dbReference>
<evidence type="ECO:0000256" key="1">
    <source>
        <dbReference type="SAM" id="Phobius"/>
    </source>
</evidence>
<dbReference type="EMBL" id="LJVE01000074">
    <property type="protein sequence ID" value="KPL13963.1"/>
    <property type="molecule type" value="Genomic_DNA"/>
</dbReference>